<dbReference type="OrthoDB" id="2320332at2759"/>
<dbReference type="Pfam" id="PF08982">
    <property type="entry name" value="AtaL"/>
    <property type="match status" value="1"/>
</dbReference>
<proteinExistence type="predicted"/>
<sequence>MSLFSSSRVPSSPRFELPMVYTAAVTRSVPSTITRPQLWEGLRLKARNPIGFVPINECEILSEDENGLLRKIVLNGQTIHEEVKFTEPYWMLFTMRESGNEVVNLISAGENGQTFLTFTFKWKSFPGVEPGSAEEKKQADGMLEMGGTAVEKTIAKVAELVKEGKL</sequence>
<name>A0A5C3N294_9AGAM</name>
<gene>
    <name evidence="1" type="ORF">OE88DRAFT_1658374</name>
</gene>
<keyword evidence="2" id="KW-1185">Reference proteome</keyword>
<dbReference type="STRING" id="5364.A0A5C3N294"/>
<dbReference type="Gene3D" id="3.30.530.20">
    <property type="match status" value="1"/>
</dbReference>
<organism evidence="1 2">
    <name type="scientific">Heliocybe sulcata</name>
    <dbReference type="NCBI Taxonomy" id="5364"/>
    <lineage>
        <taxon>Eukaryota</taxon>
        <taxon>Fungi</taxon>
        <taxon>Dikarya</taxon>
        <taxon>Basidiomycota</taxon>
        <taxon>Agaricomycotina</taxon>
        <taxon>Agaricomycetes</taxon>
        <taxon>Gloeophyllales</taxon>
        <taxon>Gloeophyllaceae</taxon>
        <taxon>Heliocybe</taxon>
    </lineage>
</organism>
<evidence type="ECO:0000313" key="2">
    <source>
        <dbReference type="Proteomes" id="UP000305948"/>
    </source>
</evidence>
<protein>
    <submittedName>
        <fullName evidence="1">DUF1857-domain-containing protein</fullName>
    </submittedName>
</protein>
<accession>A0A5C3N294</accession>
<dbReference type="EMBL" id="ML213510">
    <property type="protein sequence ID" value="TFK51764.1"/>
    <property type="molecule type" value="Genomic_DNA"/>
</dbReference>
<dbReference type="AlphaFoldDB" id="A0A5C3N294"/>
<dbReference type="SUPFAM" id="SSF55961">
    <property type="entry name" value="Bet v1-like"/>
    <property type="match status" value="1"/>
</dbReference>
<reference evidence="1 2" key="1">
    <citation type="journal article" date="2019" name="Nat. Ecol. Evol.">
        <title>Megaphylogeny resolves global patterns of mushroom evolution.</title>
        <authorList>
            <person name="Varga T."/>
            <person name="Krizsan K."/>
            <person name="Foldi C."/>
            <person name="Dima B."/>
            <person name="Sanchez-Garcia M."/>
            <person name="Sanchez-Ramirez S."/>
            <person name="Szollosi G.J."/>
            <person name="Szarkandi J.G."/>
            <person name="Papp V."/>
            <person name="Albert L."/>
            <person name="Andreopoulos W."/>
            <person name="Angelini C."/>
            <person name="Antonin V."/>
            <person name="Barry K.W."/>
            <person name="Bougher N.L."/>
            <person name="Buchanan P."/>
            <person name="Buyck B."/>
            <person name="Bense V."/>
            <person name="Catcheside P."/>
            <person name="Chovatia M."/>
            <person name="Cooper J."/>
            <person name="Damon W."/>
            <person name="Desjardin D."/>
            <person name="Finy P."/>
            <person name="Geml J."/>
            <person name="Haridas S."/>
            <person name="Hughes K."/>
            <person name="Justo A."/>
            <person name="Karasinski D."/>
            <person name="Kautmanova I."/>
            <person name="Kiss B."/>
            <person name="Kocsube S."/>
            <person name="Kotiranta H."/>
            <person name="LaButti K.M."/>
            <person name="Lechner B.E."/>
            <person name="Liimatainen K."/>
            <person name="Lipzen A."/>
            <person name="Lukacs Z."/>
            <person name="Mihaltcheva S."/>
            <person name="Morgado L.N."/>
            <person name="Niskanen T."/>
            <person name="Noordeloos M.E."/>
            <person name="Ohm R.A."/>
            <person name="Ortiz-Santana B."/>
            <person name="Ovrebo C."/>
            <person name="Racz N."/>
            <person name="Riley R."/>
            <person name="Savchenko A."/>
            <person name="Shiryaev A."/>
            <person name="Soop K."/>
            <person name="Spirin V."/>
            <person name="Szebenyi C."/>
            <person name="Tomsovsky M."/>
            <person name="Tulloss R.E."/>
            <person name="Uehling J."/>
            <person name="Grigoriev I.V."/>
            <person name="Vagvolgyi C."/>
            <person name="Papp T."/>
            <person name="Martin F.M."/>
            <person name="Miettinen O."/>
            <person name="Hibbett D.S."/>
            <person name="Nagy L.G."/>
        </authorList>
    </citation>
    <scope>NUCLEOTIDE SEQUENCE [LARGE SCALE GENOMIC DNA]</scope>
    <source>
        <strain evidence="1 2">OMC1185</strain>
    </source>
</reference>
<dbReference type="InterPro" id="IPR023393">
    <property type="entry name" value="START-like_dom_sf"/>
</dbReference>
<dbReference type="InterPro" id="IPR015075">
    <property type="entry name" value="AtaL"/>
</dbReference>
<evidence type="ECO:0000313" key="1">
    <source>
        <dbReference type="EMBL" id="TFK51764.1"/>
    </source>
</evidence>
<dbReference type="Proteomes" id="UP000305948">
    <property type="component" value="Unassembled WGS sequence"/>
</dbReference>